<reference evidence="2 3" key="1">
    <citation type="submission" date="2020-08" db="EMBL/GenBank/DDBJ databases">
        <title>Sequencing the genomes of 1000 actinobacteria strains.</title>
        <authorList>
            <person name="Klenk H.-P."/>
        </authorList>
    </citation>
    <scope>NUCLEOTIDE SEQUENCE [LARGE SCALE GENOMIC DNA]</scope>
    <source>
        <strain evidence="2 3">DSM 105783</strain>
    </source>
</reference>
<feature type="signal peptide" evidence="1">
    <location>
        <begin position="1"/>
        <end position="28"/>
    </location>
</feature>
<dbReference type="RefSeq" id="WP_183664522.1">
    <property type="nucleotide sequence ID" value="NZ_BAAARH010000014.1"/>
</dbReference>
<accession>A0A7W8TUV9</accession>
<dbReference type="EMBL" id="JACHDR010000001">
    <property type="protein sequence ID" value="MBB5512530.1"/>
    <property type="molecule type" value="Genomic_DNA"/>
</dbReference>
<evidence type="ECO:0000313" key="3">
    <source>
        <dbReference type="Proteomes" id="UP000580797"/>
    </source>
</evidence>
<organism evidence="2 3">
    <name type="scientific">Neomicrococcus aestuarii</name>
    <dbReference type="NCBI Taxonomy" id="556325"/>
    <lineage>
        <taxon>Bacteria</taxon>
        <taxon>Bacillati</taxon>
        <taxon>Actinomycetota</taxon>
        <taxon>Actinomycetes</taxon>
        <taxon>Micrococcales</taxon>
        <taxon>Micrococcaceae</taxon>
        <taxon>Neomicrococcus</taxon>
    </lineage>
</organism>
<protein>
    <submittedName>
        <fullName evidence="2">Uncharacterized protein YycO</fullName>
    </submittedName>
</protein>
<comment type="caution">
    <text evidence="2">The sequence shown here is derived from an EMBL/GenBank/DDBJ whole genome shotgun (WGS) entry which is preliminary data.</text>
</comment>
<dbReference type="InterPro" id="IPR038765">
    <property type="entry name" value="Papain-like_cys_pep_sf"/>
</dbReference>
<evidence type="ECO:0000256" key="1">
    <source>
        <dbReference type="SAM" id="SignalP"/>
    </source>
</evidence>
<gene>
    <name evidence="2" type="ORF">HD598_001217</name>
</gene>
<dbReference type="SUPFAM" id="SSF54001">
    <property type="entry name" value="Cysteine proteinases"/>
    <property type="match status" value="1"/>
</dbReference>
<feature type="chain" id="PRO_5030697366" evidence="1">
    <location>
        <begin position="29"/>
        <end position="251"/>
    </location>
</feature>
<dbReference type="AlphaFoldDB" id="A0A7W8TUV9"/>
<sequence length="251" mass="26157">MKRRVATAGAALCVAAMLAGTVPAAANAAPSAIEELAALNPGTTTTELSRDLAQYAKSKNISVSQATNEVLAEARSSQLSANSAKLSASKDAGLSLNSSSGSGSTVVLGSAARRGDIFISPASTLFVEHGHTGIYYTTSVVVEAPGGDKLSRAVATSTYRVGSGSIKQYISATTTQRESAANLAYGSLRGKEYNFNFAFNRNAYGTKMNCSQLVWAAYLRTTGLDLDGNGGTGVYPYNIRDHSRTVTYQTL</sequence>
<proteinExistence type="predicted"/>
<evidence type="ECO:0000313" key="2">
    <source>
        <dbReference type="EMBL" id="MBB5512530.1"/>
    </source>
</evidence>
<dbReference type="Gene3D" id="3.90.1720.10">
    <property type="entry name" value="endopeptidase domain like (from Nostoc punctiforme)"/>
    <property type="match status" value="1"/>
</dbReference>
<keyword evidence="1" id="KW-0732">Signal</keyword>
<dbReference type="Proteomes" id="UP000580797">
    <property type="component" value="Unassembled WGS sequence"/>
</dbReference>
<name>A0A7W8TUV9_9MICC</name>